<dbReference type="CDD" id="cd14978">
    <property type="entry name" value="7tmA_FMRFamide_R-like"/>
    <property type="match status" value="1"/>
</dbReference>
<feature type="domain" description="G-protein coupled receptors family 1 profile" evidence="7">
    <location>
        <begin position="28"/>
        <end position="337"/>
    </location>
</feature>
<keyword evidence="2 6" id="KW-0812">Transmembrane</keyword>
<feature type="transmembrane region" description="Helical" evidence="6">
    <location>
        <begin position="16"/>
        <end position="36"/>
    </location>
</feature>
<dbReference type="Pfam" id="PF10324">
    <property type="entry name" value="7TM_GPCR_Srw"/>
    <property type="match status" value="1"/>
</dbReference>
<dbReference type="GO" id="GO:0016020">
    <property type="term" value="C:membrane"/>
    <property type="evidence" value="ECO:0007669"/>
    <property type="project" value="UniProtKB-SubCell"/>
</dbReference>
<evidence type="ECO:0000256" key="3">
    <source>
        <dbReference type="ARBA" id="ARBA00022989"/>
    </source>
</evidence>
<dbReference type="Proteomes" id="UP000829354">
    <property type="component" value="Chromosome X"/>
</dbReference>
<sequence>MELGKFFKFLANVCEYMFPFLAVLGIAGNIITMIVLLSRSMRSRTNQLLAAAALCDILYLVAMSPNQMSRWPSLIYEPCQDDPKKLCPTYFALMFVQYKHNIAFFSNWFSATSTWFIVAVSFDRLYAIKAPFSARFQSLCSRHNWITIPLIALGTGMTCFHLNFKLLNDHQTANGTMTYDTTKQQIIHVFTIIQLITHICIPVILLIGLNSCLIYYLRNRLKHFFPVRSRSVRTSTKSDDVPAPLLNNETSDRSEVVRHHSSSSGVWNQHINKAERHVTYTVIAIVTCYILSHVPSACLYVYIKFQSTLYNTKNMYHFVQAFTTLVTISKVANFLLFCMSSKHFRKEMKKKLCCLFCTMREGASQKESTNQPRTRFRFRSLLLNIIGDSTAHTNNCSHE</sequence>
<dbReference type="PANTHER" id="PTHR46895">
    <property type="entry name" value="PROTEIN CBG20548-RELATED"/>
    <property type="match status" value="1"/>
</dbReference>
<name>A0AAE9FFD1_CAEBR</name>
<feature type="region of interest" description="Disordered" evidence="5">
    <location>
        <begin position="235"/>
        <end position="254"/>
    </location>
</feature>
<keyword evidence="3 6" id="KW-1133">Transmembrane helix</keyword>
<feature type="transmembrane region" description="Helical" evidence="6">
    <location>
        <begin position="186"/>
        <end position="217"/>
    </location>
</feature>
<keyword evidence="9" id="KW-1185">Reference proteome</keyword>
<evidence type="ECO:0000256" key="5">
    <source>
        <dbReference type="SAM" id="MobiDB-lite"/>
    </source>
</evidence>
<feature type="transmembrane region" description="Helical" evidence="6">
    <location>
        <begin position="143"/>
        <end position="166"/>
    </location>
</feature>
<dbReference type="InterPro" id="IPR019427">
    <property type="entry name" value="7TM_GPCR_serpentine_rcpt_Srw"/>
</dbReference>
<accession>A0AAE9FFD1</accession>
<keyword evidence="4 6" id="KW-0472">Membrane</keyword>
<evidence type="ECO:0000313" key="9">
    <source>
        <dbReference type="Proteomes" id="UP000829354"/>
    </source>
</evidence>
<organism evidence="8 9">
    <name type="scientific">Caenorhabditis briggsae</name>
    <dbReference type="NCBI Taxonomy" id="6238"/>
    <lineage>
        <taxon>Eukaryota</taxon>
        <taxon>Metazoa</taxon>
        <taxon>Ecdysozoa</taxon>
        <taxon>Nematoda</taxon>
        <taxon>Chromadorea</taxon>
        <taxon>Rhabditida</taxon>
        <taxon>Rhabditina</taxon>
        <taxon>Rhabditomorpha</taxon>
        <taxon>Rhabditoidea</taxon>
        <taxon>Rhabditidae</taxon>
        <taxon>Peloderinae</taxon>
        <taxon>Caenorhabditis</taxon>
    </lineage>
</organism>
<dbReference type="PRINTS" id="PR00237">
    <property type="entry name" value="GPCRRHODOPSN"/>
</dbReference>
<evidence type="ECO:0000259" key="7">
    <source>
        <dbReference type="PROSITE" id="PS50262"/>
    </source>
</evidence>
<dbReference type="InterPro" id="IPR000276">
    <property type="entry name" value="GPCR_Rhodpsn"/>
</dbReference>
<protein>
    <recommendedName>
        <fullName evidence="7">G-protein coupled receptors family 1 profile domain-containing protein</fullName>
    </recommendedName>
</protein>
<reference evidence="8 9" key="1">
    <citation type="submission" date="2022-04" db="EMBL/GenBank/DDBJ databases">
        <title>Chromosome-level reference genomes for two strains of Caenorhabditis briggsae: an improved platform for comparative genomics.</title>
        <authorList>
            <person name="Stevens L."/>
            <person name="Andersen E."/>
        </authorList>
    </citation>
    <scope>NUCLEOTIDE SEQUENCE [LARGE SCALE GENOMIC DNA]</scope>
    <source>
        <strain evidence="8">VX34</strain>
        <tissue evidence="8">Whole-organism</tissue>
    </source>
</reference>
<evidence type="ECO:0000313" key="8">
    <source>
        <dbReference type="EMBL" id="UMM42024.1"/>
    </source>
</evidence>
<evidence type="ECO:0000256" key="1">
    <source>
        <dbReference type="ARBA" id="ARBA00004370"/>
    </source>
</evidence>
<evidence type="ECO:0000256" key="2">
    <source>
        <dbReference type="ARBA" id="ARBA00022692"/>
    </source>
</evidence>
<dbReference type="EMBL" id="CP092625">
    <property type="protein sequence ID" value="UMM42024.1"/>
    <property type="molecule type" value="Genomic_DNA"/>
</dbReference>
<gene>
    <name evidence="8" type="ORF">L5515_018019</name>
</gene>
<proteinExistence type="predicted"/>
<dbReference type="PROSITE" id="PS50262">
    <property type="entry name" value="G_PROTEIN_RECEP_F1_2"/>
    <property type="match status" value="1"/>
</dbReference>
<feature type="transmembrane region" description="Helical" evidence="6">
    <location>
        <begin position="278"/>
        <end position="303"/>
    </location>
</feature>
<comment type="subcellular location">
    <subcellularLocation>
        <location evidence="1">Membrane</location>
    </subcellularLocation>
</comment>
<dbReference type="PANTHER" id="PTHR46895:SF2">
    <property type="entry name" value="G-PROTEIN COUPLED RECEPTORS FAMILY 1 PROFILE DOMAIN-CONTAINING PROTEIN"/>
    <property type="match status" value="1"/>
</dbReference>
<dbReference type="InterPro" id="IPR017452">
    <property type="entry name" value="GPCR_Rhodpsn_7TM"/>
</dbReference>
<evidence type="ECO:0000256" key="6">
    <source>
        <dbReference type="SAM" id="Phobius"/>
    </source>
</evidence>
<dbReference type="Gene3D" id="1.20.1070.10">
    <property type="entry name" value="Rhodopsin 7-helix transmembrane proteins"/>
    <property type="match status" value="1"/>
</dbReference>
<evidence type="ECO:0000256" key="4">
    <source>
        <dbReference type="ARBA" id="ARBA00023136"/>
    </source>
</evidence>
<dbReference type="SUPFAM" id="SSF81321">
    <property type="entry name" value="Family A G protein-coupled receptor-like"/>
    <property type="match status" value="1"/>
</dbReference>
<dbReference type="AlphaFoldDB" id="A0AAE9FFD1"/>
<feature type="transmembrane region" description="Helical" evidence="6">
    <location>
        <begin position="315"/>
        <end position="339"/>
    </location>
</feature>
<dbReference type="GO" id="GO:0008528">
    <property type="term" value="F:G protein-coupled peptide receptor activity"/>
    <property type="evidence" value="ECO:0007669"/>
    <property type="project" value="InterPro"/>
</dbReference>